<organism evidence="4 5">
    <name type="scientific">Caulobacter rhizosphaerae</name>
    <dbReference type="NCBI Taxonomy" id="2010972"/>
    <lineage>
        <taxon>Bacteria</taxon>
        <taxon>Pseudomonadati</taxon>
        <taxon>Pseudomonadota</taxon>
        <taxon>Alphaproteobacteria</taxon>
        <taxon>Caulobacterales</taxon>
        <taxon>Caulobacteraceae</taxon>
        <taxon>Caulobacter</taxon>
    </lineage>
</organism>
<dbReference type="InterPro" id="IPR011041">
    <property type="entry name" value="Quinoprot_gluc/sorb_DH_b-prop"/>
</dbReference>
<dbReference type="Pfam" id="PF07995">
    <property type="entry name" value="GSDH"/>
    <property type="match status" value="1"/>
</dbReference>
<accession>A0ABU1N0C2</accession>
<gene>
    <name evidence="4" type="ORF">J2800_002635</name>
</gene>
<evidence type="ECO:0000256" key="1">
    <source>
        <dbReference type="SAM" id="MobiDB-lite"/>
    </source>
</evidence>
<feature type="signal peptide" evidence="2">
    <location>
        <begin position="1"/>
        <end position="24"/>
    </location>
</feature>
<dbReference type="PANTHER" id="PTHR19328:SF75">
    <property type="entry name" value="ALDOSE SUGAR DEHYDROGENASE YLII"/>
    <property type="match status" value="1"/>
</dbReference>
<evidence type="ECO:0000313" key="4">
    <source>
        <dbReference type="EMBL" id="MDR6531882.1"/>
    </source>
</evidence>
<dbReference type="PROSITE" id="PS51257">
    <property type="entry name" value="PROKAR_LIPOPROTEIN"/>
    <property type="match status" value="1"/>
</dbReference>
<sequence length="406" mass="43610">MRLRHLALAALVLSACGPANTVQALPNPPVETGPPNAPDQKPAFPQQTRAPEEKLGVAYQVETLTAGLDHPWSLAFLPDGAKLVTERAGRLRILGADGKLSPAVAGLPAVFAEGQGGLLDVALNPDYAKNGLIYWTYAEPRDGGNGTTAARGKLVLGAAPRLENVQVIWRQMPTMDSPLHFGGRLAFARDGSLFVTTGERSILPGRMQAQNLDAALGKLIRIRPDGSIPADNPYVGNPQAKPEIWSKGHRNVQGATINPWTGELWTVEHGAKGGDEINTPKAGKDYGWPTITYGEEYSGKPIGEGITQHAGMEQPIYYWDPVIAPSGLAFYDGSLFPAWKGSLFVGGLKGYLVRLTVKDHQVVGEERLLSELNVRIRDVKVGPDGALYLVTDEDDGRVLKLTPKKG</sequence>
<dbReference type="Proteomes" id="UP001262754">
    <property type="component" value="Unassembled WGS sequence"/>
</dbReference>
<dbReference type="InterPro" id="IPR011042">
    <property type="entry name" value="6-blade_b-propeller_TolB-like"/>
</dbReference>
<feature type="chain" id="PRO_5045212699" evidence="2">
    <location>
        <begin position="25"/>
        <end position="406"/>
    </location>
</feature>
<name>A0ABU1N0C2_9CAUL</name>
<evidence type="ECO:0000256" key="2">
    <source>
        <dbReference type="SAM" id="SignalP"/>
    </source>
</evidence>
<dbReference type="Gene3D" id="2.120.10.30">
    <property type="entry name" value="TolB, C-terminal domain"/>
    <property type="match status" value="1"/>
</dbReference>
<feature type="domain" description="Glucose/Sorbosone dehydrogenase" evidence="3">
    <location>
        <begin position="68"/>
        <end position="400"/>
    </location>
</feature>
<dbReference type="EMBL" id="JAVDRL010000007">
    <property type="protein sequence ID" value="MDR6531882.1"/>
    <property type="molecule type" value="Genomic_DNA"/>
</dbReference>
<feature type="compositionally biased region" description="Pro residues" evidence="1">
    <location>
        <begin position="26"/>
        <end position="37"/>
    </location>
</feature>
<protein>
    <submittedName>
        <fullName evidence="4">Glucose/arabinose dehydrogenase</fullName>
    </submittedName>
</protein>
<dbReference type="SUPFAM" id="SSF50952">
    <property type="entry name" value="Soluble quinoprotein glucose dehydrogenase"/>
    <property type="match status" value="1"/>
</dbReference>
<evidence type="ECO:0000259" key="3">
    <source>
        <dbReference type="Pfam" id="PF07995"/>
    </source>
</evidence>
<keyword evidence="2" id="KW-0732">Signal</keyword>
<proteinExistence type="predicted"/>
<feature type="region of interest" description="Disordered" evidence="1">
    <location>
        <begin position="24"/>
        <end position="48"/>
    </location>
</feature>
<dbReference type="InterPro" id="IPR012938">
    <property type="entry name" value="Glc/Sorbosone_DH"/>
</dbReference>
<evidence type="ECO:0000313" key="5">
    <source>
        <dbReference type="Proteomes" id="UP001262754"/>
    </source>
</evidence>
<dbReference type="RefSeq" id="WP_310032122.1">
    <property type="nucleotide sequence ID" value="NZ_JAVDRL010000007.1"/>
</dbReference>
<keyword evidence="5" id="KW-1185">Reference proteome</keyword>
<dbReference type="PANTHER" id="PTHR19328">
    <property type="entry name" value="HEDGEHOG-INTERACTING PROTEIN"/>
    <property type="match status" value="1"/>
</dbReference>
<comment type="caution">
    <text evidence="4">The sequence shown here is derived from an EMBL/GenBank/DDBJ whole genome shotgun (WGS) entry which is preliminary data.</text>
</comment>
<reference evidence="4 5" key="1">
    <citation type="submission" date="2023-07" db="EMBL/GenBank/DDBJ databases">
        <title>Sorghum-associated microbial communities from plants grown in Nebraska, USA.</title>
        <authorList>
            <person name="Schachtman D."/>
        </authorList>
    </citation>
    <scope>NUCLEOTIDE SEQUENCE [LARGE SCALE GENOMIC DNA]</scope>
    <source>
        <strain evidence="4 5">DS2154</strain>
    </source>
</reference>